<evidence type="ECO:0000256" key="8">
    <source>
        <dbReference type="ARBA" id="ARBA00022741"/>
    </source>
</evidence>
<evidence type="ECO:0000313" key="16">
    <source>
        <dbReference type="Proteomes" id="UP000011676"/>
    </source>
</evidence>
<keyword evidence="11" id="KW-1133">Transmembrane helix</keyword>
<keyword evidence="4" id="KW-1003">Cell membrane</keyword>
<dbReference type="GO" id="GO:0005886">
    <property type="term" value="C:plasma membrane"/>
    <property type="evidence" value="ECO:0007669"/>
    <property type="project" value="UniProtKB-SubCell"/>
</dbReference>
<evidence type="ECO:0000256" key="10">
    <source>
        <dbReference type="ARBA" id="ARBA00022840"/>
    </source>
</evidence>
<evidence type="ECO:0000259" key="14">
    <source>
        <dbReference type="PROSITE" id="PS50109"/>
    </source>
</evidence>
<evidence type="ECO:0000256" key="13">
    <source>
        <dbReference type="ARBA" id="ARBA00023136"/>
    </source>
</evidence>
<dbReference type="GeneID" id="93859464"/>
<evidence type="ECO:0000256" key="3">
    <source>
        <dbReference type="ARBA" id="ARBA00012438"/>
    </source>
</evidence>
<comment type="catalytic activity">
    <reaction evidence="1">
        <text>ATP + protein L-histidine = ADP + protein N-phospho-L-histidine.</text>
        <dbReference type="EC" id="2.7.13.3"/>
    </reaction>
</comment>
<evidence type="ECO:0000256" key="1">
    <source>
        <dbReference type="ARBA" id="ARBA00000085"/>
    </source>
</evidence>
<dbReference type="PANTHER" id="PTHR45528">
    <property type="entry name" value="SENSOR HISTIDINE KINASE CPXA"/>
    <property type="match status" value="1"/>
</dbReference>
<evidence type="ECO:0000256" key="4">
    <source>
        <dbReference type="ARBA" id="ARBA00022475"/>
    </source>
</evidence>
<dbReference type="InterPro" id="IPR005467">
    <property type="entry name" value="His_kinase_dom"/>
</dbReference>
<dbReference type="GO" id="GO:0000155">
    <property type="term" value="F:phosphorelay sensor kinase activity"/>
    <property type="evidence" value="ECO:0007669"/>
    <property type="project" value="InterPro"/>
</dbReference>
<dbReference type="Gene3D" id="3.30.565.10">
    <property type="entry name" value="Histidine kinase-like ATPase, C-terminal domain"/>
    <property type="match status" value="1"/>
</dbReference>
<keyword evidence="7" id="KW-0812">Transmembrane</keyword>
<evidence type="ECO:0000256" key="5">
    <source>
        <dbReference type="ARBA" id="ARBA00022553"/>
    </source>
</evidence>
<keyword evidence="9 15" id="KW-0418">Kinase</keyword>
<evidence type="ECO:0000256" key="12">
    <source>
        <dbReference type="ARBA" id="ARBA00023012"/>
    </source>
</evidence>
<keyword evidence="5" id="KW-0597">Phosphoprotein</keyword>
<name>A0A829BJK0_STRMG</name>
<dbReference type="Gene3D" id="1.10.287.130">
    <property type="match status" value="1"/>
</dbReference>
<reference evidence="15 16" key="1">
    <citation type="journal article" date="2013" name="Mol. Biol. Evol.">
        <title>Evolutionary and population genomics of the cavity causing bacteria Streptococcus mutans.</title>
        <authorList>
            <person name="Cornejo O.E."/>
            <person name="Lefebure T."/>
            <person name="Pavinski Bitar P.D."/>
            <person name="Lang P."/>
            <person name="Richards V.P."/>
            <person name="Eilertson K."/>
            <person name="Do T."/>
            <person name="Beighton D."/>
            <person name="Zeng L."/>
            <person name="Ahn S.J."/>
            <person name="Burne R.A."/>
            <person name="Siepel A."/>
            <person name="Bustamante C.D."/>
            <person name="Stanhope M.J."/>
        </authorList>
    </citation>
    <scope>NUCLEOTIDE SEQUENCE [LARGE SCALE GENOMIC DNA]</scope>
    <source>
        <strain evidence="15 16">SM6</strain>
    </source>
</reference>
<dbReference type="RefSeq" id="WP_002265019.1">
    <property type="nucleotide sequence ID" value="NZ_AHSR01000058.1"/>
</dbReference>
<protein>
    <recommendedName>
        <fullName evidence="3">histidine kinase</fullName>
        <ecNumber evidence="3">2.7.13.3</ecNumber>
    </recommendedName>
</protein>
<keyword evidence="8" id="KW-0547">Nucleotide-binding</keyword>
<evidence type="ECO:0000256" key="7">
    <source>
        <dbReference type="ARBA" id="ARBA00022692"/>
    </source>
</evidence>
<dbReference type="InterPro" id="IPR036890">
    <property type="entry name" value="HATPase_C_sf"/>
</dbReference>
<dbReference type="InterPro" id="IPR050398">
    <property type="entry name" value="HssS/ArlS-like"/>
</dbReference>
<organism evidence="15 16">
    <name type="scientific">Streptococcus mutans SM6</name>
    <dbReference type="NCBI Taxonomy" id="857119"/>
    <lineage>
        <taxon>Bacteria</taxon>
        <taxon>Bacillati</taxon>
        <taxon>Bacillota</taxon>
        <taxon>Bacilli</taxon>
        <taxon>Lactobacillales</taxon>
        <taxon>Streptococcaceae</taxon>
        <taxon>Streptococcus</taxon>
    </lineage>
</organism>
<dbReference type="InterPro" id="IPR036097">
    <property type="entry name" value="HisK_dim/P_sf"/>
</dbReference>
<evidence type="ECO:0000256" key="9">
    <source>
        <dbReference type="ARBA" id="ARBA00022777"/>
    </source>
</evidence>
<dbReference type="Pfam" id="PF02518">
    <property type="entry name" value="HATPase_c"/>
    <property type="match status" value="1"/>
</dbReference>
<dbReference type="SMART" id="SM00388">
    <property type="entry name" value="HisKA"/>
    <property type="match status" value="1"/>
</dbReference>
<keyword evidence="13" id="KW-0472">Membrane</keyword>
<comment type="subcellular location">
    <subcellularLocation>
        <location evidence="2">Cell membrane</location>
        <topology evidence="2">Multi-pass membrane protein</topology>
    </subcellularLocation>
</comment>
<sequence>MIVILFFGLSLAFILAIIYLIRYHLAVKSLSQQIEEKINNTSQRRFTLKNQPKSLIELTNKIENLFGKIEKTSLIALQEKKTLDMAISNIAHDIRTPLTIASGYTQKSLHKETVDAADLEKISENLTIVSKRLEALLEYRRLTEGTIRPQVQKIALSHLVTKSILSYYDMFQQVGITLDLQIEEKIPFETDPEIFERFFQNIISNILKHGKNQAQLILKKTDQKIVLQTKNIVRQPIQHLDQLTTRFYTENMSDTEKSSGLGLYITQHLVDILGGELILTTEGNWFILTVTL</sequence>
<dbReference type="Proteomes" id="UP000011676">
    <property type="component" value="Unassembled WGS sequence"/>
</dbReference>
<evidence type="ECO:0000256" key="6">
    <source>
        <dbReference type="ARBA" id="ARBA00022679"/>
    </source>
</evidence>
<feature type="domain" description="Histidine kinase" evidence="14">
    <location>
        <begin position="89"/>
        <end position="292"/>
    </location>
</feature>
<keyword evidence="10" id="KW-0067">ATP-binding</keyword>
<dbReference type="CDD" id="cd00082">
    <property type="entry name" value="HisKA"/>
    <property type="match status" value="1"/>
</dbReference>
<dbReference type="Pfam" id="PF00512">
    <property type="entry name" value="HisKA"/>
    <property type="match status" value="1"/>
</dbReference>
<gene>
    <name evidence="15" type="ORF">SMU82_09497</name>
</gene>
<proteinExistence type="predicted"/>
<dbReference type="InterPro" id="IPR003594">
    <property type="entry name" value="HATPase_dom"/>
</dbReference>
<keyword evidence="12" id="KW-0902">Two-component regulatory system</keyword>
<dbReference type="PROSITE" id="PS50109">
    <property type="entry name" value="HIS_KIN"/>
    <property type="match status" value="1"/>
</dbReference>
<dbReference type="InterPro" id="IPR003661">
    <property type="entry name" value="HisK_dim/P_dom"/>
</dbReference>
<dbReference type="GO" id="GO:0005524">
    <property type="term" value="F:ATP binding"/>
    <property type="evidence" value="ECO:0007669"/>
    <property type="project" value="UniProtKB-KW"/>
</dbReference>
<dbReference type="AlphaFoldDB" id="A0A829BJK0"/>
<evidence type="ECO:0000256" key="2">
    <source>
        <dbReference type="ARBA" id="ARBA00004651"/>
    </source>
</evidence>
<evidence type="ECO:0000256" key="11">
    <source>
        <dbReference type="ARBA" id="ARBA00022989"/>
    </source>
</evidence>
<keyword evidence="6" id="KW-0808">Transferase</keyword>
<dbReference type="CDD" id="cd00075">
    <property type="entry name" value="HATPase"/>
    <property type="match status" value="1"/>
</dbReference>
<dbReference type="EMBL" id="AHSR01000058">
    <property type="protein sequence ID" value="EMC21566.1"/>
    <property type="molecule type" value="Genomic_DNA"/>
</dbReference>
<comment type="caution">
    <text evidence="15">The sequence shown here is derived from an EMBL/GenBank/DDBJ whole genome shotgun (WGS) entry which is preliminary data.</text>
</comment>
<dbReference type="SUPFAM" id="SSF47384">
    <property type="entry name" value="Homodimeric domain of signal transducing histidine kinase"/>
    <property type="match status" value="1"/>
</dbReference>
<accession>A0A829BJK0</accession>
<dbReference type="EC" id="2.7.13.3" evidence="3"/>
<dbReference type="SUPFAM" id="SSF55874">
    <property type="entry name" value="ATPase domain of HSP90 chaperone/DNA topoisomerase II/histidine kinase"/>
    <property type="match status" value="1"/>
</dbReference>
<dbReference type="PANTHER" id="PTHR45528:SF1">
    <property type="entry name" value="SENSOR HISTIDINE KINASE CPXA"/>
    <property type="match status" value="1"/>
</dbReference>
<evidence type="ECO:0000313" key="15">
    <source>
        <dbReference type="EMBL" id="EMC21566.1"/>
    </source>
</evidence>